<dbReference type="GO" id="GO:0003712">
    <property type="term" value="F:transcription coregulator activity"/>
    <property type="evidence" value="ECO:0007669"/>
    <property type="project" value="TreeGrafter"/>
</dbReference>
<evidence type="ECO:0000313" key="6">
    <source>
        <dbReference type="Proteomes" id="UP000264800"/>
    </source>
</evidence>
<evidence type="ECO:0000256" key="1">
    <source>
        <dbReference type="ARBA" id="ARBA00004123"/>
    </source>
</evidence>
<keyword evidence="4" id="KW-0472">Membrane</keyword>
<dbReference type="Ensembl" id="ENSKMAT00000010208.1">
    <property type="protein sequence ID" value="ENSKMAP00000010045.1"/>
    <property type="gene ID" value="ENSKMAG00000007548.1"/>
</dbReference>
<dbReference type="PANTHER" id="PTHR23251:SF0">
    <property type="entry name" value="PROTEIN LYRIC"/>
    <property type="match status" value="1"/>
</dbReference>
<dbReference type="PANTHER" id="PTHR23251">
    <property type="entry name" value="LYSINE-RICH CEACAM1 CO-ISOLATED PROTEIN LYRIC PROTEIN"/>
    <property type="match status" value="1"/>
</dbReference>
<evidence type="ECO:0000313" key="5">
    <source>
        <dbReference type="Ensembl" id="ENSKMAP00000010045.1"/>
    </source>
</evidence>
<dbReference type="GO" id="GO:0045766">
    <property type="term" value="P:positive regulation of angiogenesis"/>
    <property type="evidence" value="ECO:0007669"/>
    <property type="project" value="InterPro"/>
</dbReference>
<feature type="region of interest" description="Disordered" evidence="3">
    <location>
        <begin position="349"/>
        <end position="374"/>
    </location>
</feature>
<name>A0A3Q3A2N2_KRYMA</name>
<dbReference type="GeneID" id="108240605"/>
<feature type="region of interest" description="Disordered" evidence="3">
    <location>
        <begin position="74"/>
        <end position="121"/>
    </location>
</feature>
<comment type="subcellular location">
    <subcellularLocation>
        <location evidence="1">Nucleus</location>
    </subcellularLocation>
</comment>
<dbReference type="Proteomes" id="UP000264800">
    <property type="component" value="Unplaced"/>
</dbReference>
<keyword evidence="4" id="KW-1133">Transmembrane helix</keyword>
<feature type="region of interest" description="Disordered" evidence="3">
    <location>
        <begin position="133"/>
        <end position="316"/>
    </location>
</feature>
<feature type="compositionally biased region" description="Basic residues" evidence="3">
    <location>
        <begin position="482"/>
        <end position="491"/>
    </location>
</feature>
<keyword evidence="6" id="KW-1185">Reference proteome</keyword>
<dbReference type="STRING" id="37003.ENSKMAP00000010045"/>
<feature type="region of interest" description="Disordered" evidence="3">
    <location>
        <begin position="395"/>
        <end position="491"/>
    </location>
</feature>
<feature type="compositionally biased region" description="Polar residues" evidence="3">
    <location>
        <begin position="459"/>
        <end position="469"/>
    </location>
</feature>
<accession>A0A3Q3A2N2</accession>
<dbReference type="CTD" id="368910"/>
<protein>
    <submittedName>
        <fullName evidence="5">Metadherin a</fullName>
    </submittedName>
</protein>
<feature type="compositionally biased region" description="Basic residues" evidence="3">
    <location>
        <begin position="416"/>
        <end position="425"/>
    </location>
</feature>
<reference evidence="5" key="2">
    <citation type="submission" date="2025-09" db="UniProtKB">
        <authorList>
            <consortium name="Ensembl"/>
        </authorList>
    </citation>
    <scope>IDENTIFICATION</scope>
</reference>
<organism evidence="5 6">
    <name type="scientific">Kryptolebias marmoratus</name>
    <name type="common">Mangrove killifish</name>
    <name type="synonym">Rivulus marmoratus</name>
    <dbReference type="NCBI Taxonomy" id="37003"/>
    <lineage>
        <taxon>Eukaryota</taxon>
        <taxon>Metazoa</taxon>
        <taxon>Chordata</taxon>
        <taxon>Craniata</taxon>
        <taxon>Vertebrata</taxon>
        <taxon>Euteleostomi</taxon>
        <taxon>Actinopterygii</taxon>
        <taxon>Neopterygii</taxon>
        <taxon>Teleostei</taxon>
        <taxon>Neoteleostei</taxon>
        <taxon>Acanthomorphata</taxon>
        <taxon>Ovalentaria</taxon>
        <taxon>Atherinomorphae</taxon>
        <taxon>Cyprinodontiformes</taxon>
        <taxon>Rivulidae</taxon>
        <taxon>Kryptolebias</taxon>
    </lineage>
</organism>
<dbReference type="GO" id="GO:0006357">
    <property type="term" value="P:regulation of transcription by RNA polymerase II"/>
    <property type="evidence" value="ECO:0007669"/>
    <property type="project" value="TreeGrafter"/>
</dbReference>
<evidence type="ECO:0000256" key="4">
    <source>
        <dbReference type="SAM" id="Phobius"/>
    </source>
</evidence>
<feature type="compositionally biased region" description="Polar residues" evidence="3">
    <location>
        <begin position="250"/>
        <end position="267"/>
    </location>
</feature>
<dbReference type="GO" id="GO:0043066">
    <property type="term" value="P:negative regulation of apoptotic process"/>
    <property type="evidence" value="ECO:0007669"/>
    <property type="project" value="InterPro"/>
</dbReference>
<feature type="compositionally biased region" description="Basic and acidic residues" evidence="3">
    <location>
        <begin position="230"/>
        <end position="244"/>
    </location>
</feature>
<evidence type="ECO:0000256" key="2">
    <source>
        <dbReference type="ARBA" id="ARBA00023242"/>
    </source>
</evidence>
<sequence length="491" mass="52796">MAGDLRSFALEKAELLSSRLKELVSSGQGFVRAQLGVDLGLKPELYPTWVVLATAALGLLLLLGASWAAVCGKKRGSPARRSGEGEPGKADFVRSVKPEEHKKRSKKKASEKTQSNGQPVVVAQEEVKETVAVSKISPPIKAAKVHKVQAPVQVKKNKKKTKPDVKPVQQSHTNDGREPDDGVWETKVSNREKRQQRRKEKGSEDSGSSGGAEAPKTNMKAPVATKRNKGNHESQRSRAAKKGDAAGGAVSSTWRGEPSVNGNNWSDVSLKAAGQMGSLGGTKWTPIPATKHYRTPADPQPWAQEPPAAWSGIDGDGQIKTTSFSVLRLNATDSLPKSAELQWKSHPEVDDEWSGFNGMAAADPSSDWNAPVEHWGNYEEPPVLMAAASLPKDQAALTKVSDDEKDAEDPSGGAAKSKKKRKKKKKTEDEPASDSQTQSQAPTVGAATKTQDLPVRPSNLKNASISSSQKKSEKTAEPLKPSQKKKVRMET</sequence>
<feature type="compositionally biased region" description="Polar residues" evidence="3">
    <location>
        <begin position="433"/>
        <end position="442"/>
    </location>
</feature>
<dbReference type="GO" id="GO:0005634">
    <property type="term" value="C:nucleus"/>
    <property type="evidence" value="ECO:0007669"/>
    <property type="project" value="UniProtKB-SubCell"/>
</dbReference>
<dbReference type="GeneTree" id="ENSGT00940000154181"/>
<dbReference type="OrthoDB" id="8918651at2759"/>
<dbReference type="InterPro" id="IPR031402">
    <property type="entry name" value="LYRIC"/>
</dbReference>
<keyword evidence="2" id="KW-0539">Nucleus</keyword>
<dbReference type="RefSeq" id="XP_017279694.1">
    <property type="nucleotide sequence ID" value="XM_017424205.3"/>
</dbReference>
<dbReference type="InterPro" id="IPR052305">
    <property type="entry name" value="TransReg_TumorExp"/>
</dbReference>
<dbReference type="GO" id="GO:0043123">
    <property type="term" value="P:positive regulation of canonical NF-kappaB signal transduction"/>
    <property type="evidence" value="ECO:0007669"/>
    <property type="project" value="InterPro"/>
</dbReference>
<keyword evidence="4" id="KW-0812">Transmembrane</keyword>
<reference evidence="5" key="1">
    <citation type="submission" date="2025-08" db="UniProtKB">
        <authorList>
            <consortium name="Ensembl"/>
        </authorList>
    </citation>
    <scope>IDENTIFICATION</scope>
</reference>
<dbReference type="OMA" id="NPVSFSM"/>
<feature type="compositionally biased region" description="Low complexity" evidence="3">
    <location>
        <begin position="296"/>
        <end position="310"/>
    </location>
</feature>
<dbReference type="Pfam" id="PF15686">
    <property type="entry name" value="LYRIC"/>
    <property type="match status" value="1"/>
</dbReference>
<feature type="compositionally biased region" description="Basic and acidic residues" evidence="3">
    <location>
        <begin position="81"/>
        <end position="102"/>
    </location>
</feature>
<feature type="transmembrane region" description="Helical" evidence="4">
    <location>
        <begin position="49"/>
        <end position="71"/>
    </location>
</feature>
<dbReference type="AlphaFoldDB" id="A0A3Q3A2N2"/>
<proteinExistence type="predicted"/>
<evidence type="ECO:0000256" key="3">
    <source>
        <dbReference type="SAM" id="MobiDB-lite"/>
    </source>
</evidence>